<feature type="non-terminal residue" evidence="2">
    <location>
        <position position="338"/>
    </location>
</feature>
<evidence type="ECO:0000313" key="3">
    <source>
        <dbReference type="Proteomes" id="UP001189429"/>
    </source>
</evidence>
<dbReference type="EMBL" id="CAUYUJ010000384">
    <property type="protein sequence ID" value="CAK0790250.1"/>
    <property type="molecule type" value="Genomic_DNA"/>
</dbReference>
<reference evidence="2" key="1">
    <citation type="submission" date="2023-10" db="EMBL/GenBank/DDBJ databases">
        <authorList>
            <person name="Chen Y."/>
            <person name="Shah S."/>
            <person name="Dougan E. K."/>
            <person name="Thang M."/>
            <person name="Chan C."/>
        </authorList>
    </citation>
    <scope>NUCLEOTIDE SEQUENCE [LARGE SCALE GENOMIC DNA]</scope>
</reference>
<comment type="caution">
    <text evidence="2">The sequence shown here is derived from an EMBL/GenBank/DDBJ whole genome shotgun (WGS) entry which is preliminary data.</text>
</comment>
<proteinExistence type="predicted"/>
<dbReference type="InterPro" id="IPR012317">
    <property type="entry name" value="Poly(ADP-ribose)pol_cat_dom"/>
</dbReference>
<dbReference type="SUPFAM" id="SSF56399">
    <property type="entry name" value="ADP-ribosylation"/>
    <property type="match status" value="1"/>
</dbReference>
<sequence length="338" mass="35974">MASGACYPSAQPLVALLRHWLLLRTEPTTTVSVASQLKTRCPGFRMGDSFKGARRPQMAWCLLSELAALTGSDRPVFSAPDRVCHQLIRGGSLPDGLPRLSFCCSLKRVAVHDRGLTLHFSAPQRRRQPAGPGGTLLCLAAPSAAEAEEWGGAVRRGVAELRTDLPEGWDVGAMLQGGLGSAVRLVAKTPLPEGSVAAIQRLMDRSFVCKRTQDRCGRPIPVRLEVAQVIGVQNIAAWTEYTKARARVAAAAPPEAAAEGGAQRLEPEVLTHLSCEDGLVKPLLGGVADGANERWLFHGSTPAAVQGIADSEFRVDLAGSHRGTLYGKGVYLAECCSK</sequence>
<dbReference type="Pfam" id="PF00644">
    <property type="entry name" value="PARP"/>
    <property type="match status" value="1"/>
</dbReference>
<name>A0ABN9PBR0_9DINO</name>
<protein>
    <recommendedName>
        <fullName evidence="1">PARP catalytic domain-containing protein</fullName>
    </recommendedName>
</protein>
<evidence type="ECO:0000259" key="1">
    <source>
        <dbReference type="Pfam" id="PF00644"/>
    </source>
</evidence>
<evidence type="ECO:0000313" key="2">
    <source>
        <dbReference type="EMBL" id="CAK0790250.1"/>
    </source>
</evidence>
<keyword evidence="3" id="KW-1185">Reference proteome</keyword>
<dbReference type="Gene3D" id="3.90.228.10">
    <property type="match status" value="1"/>
</dbReference>
<accession>A0ABN9PBR0</accession>
<organism evidence="2 3">
    <name type="scientific">Prorocentrum cordatum</name>
    <dbReference type="NCBI Taxonomy" id="2364126"/>
    <lineage>
        <taxon>Eukaryota</taxon>
        <taxon>Sar</taxon>
        <taxon>Alveolata</taxon>
        <taxon>Dinophyceae</taxon>
        <taxon>Prorocentrales</taxon>
        <taxon>Prorocentraceae</taxon>
        <taxon>Prorocentrum</taxon>
    </lineage>
</organism>
<dbReference type="Proteomes" id="UP001189429">
    <property type="component" value="Unassembled WGS sequence"/>
</dbReference>
<feature type="domain" description="PARP catalytic" evidence="1">
    <location>
        <begin position="268"/>
        <end position="338"/>
    </location>
</feature>
<gene>
    <name evidence="2" type="ORF">PCOR1329_LOCUS1578</name>
</gene>